<dbReference type="PANTHER" id="PTHR46577:SF1">
    <property type="entry name" value="HTH-TYPE TRANSCRIPTIONAL REGULATORY PROTEIN GABR"/>
    <property type="match status" value="1"/>
</dbReference>
<accession>A0A5C8ZL27</accession>
<organism evidence="8 9">
    <name type="scientific">Quadrisphaera setariae</name>
    <dbReference type="NCBI Taxonomy" id="2593304"/>
    <lineage>
        <taxon>Bacteria</taxon>
        <taxon>Bacillati</taxon>
        <taxon>Actinomycetota</taxon>
        <taxon>Actinomycetes</taxon>
        <taxon>Kineosporiales</taxon>
        <taxon>Kineosporiaceae</taxon>
        <taxon>Quadrisphaera</taxon>
    </lineage>
</organism>
<evidence type="ECO:0000313" key="9">
    <source>
        <dbReference type="Proteomes" id="UP000321234"/>
    </source>
</evidence>
<dbReference type="InterPro" id="IPR051446">
    <property type="entry name" value="HTH_trans_reg/aminotransferase"/>
</dbReference>
<dbReference type="GO" id="GO:0003677">
    <property type="term" value="F:DNA binding"/>
    <property type="evidence" value="ECO:0007669"/>
    <property type="project" value="UniProtKB-KW"/>
</dbReference>
<dbReference type="Proteomes" id="UP000321234">
    <property type="component" value="Unassembled WGS sequence"/>
</dbReference>
<dbReference type="GO" id="GO:0030170">
    <property type="term" value="F:pyridoxal phosphate binding"/>
    <property type="evidence" value="ECO:0007669"/>
    <property type="project" value="InterPro"/>
</dbReference>
<keyword evidence="2" id="KW-0663">Pyridoxal phosphate</keyword>
<dbReference type="Gene3D" id="1.10.10.10">
    <property type="entry name" value="Winged helix-like DNA-binding domain superfamily/Winged helix DNA-binding domain"/>
    <property type="match status" value="1"/>
</dbReference>
<dbReference type="PRINTS" id="PR00035">
    <property type="entry name" value="HTHGNTR"/>
</dbReference>
<dbReference type="InterPro" id="IPR036388">
    <property type="entry name" value="WH-like_DNA-bd_sf"/>
</dbReference>
<feature type="region of interest" description="Disordered" evidence="6">
    <location>
        <begin position="38"/>
        <end position="66"/>
    </location>
</feature>
<dbReference type="PANTHER" id="PTHR46577">
    <property type="entry name" value="HTH-TYPE TRANSCRIPTIONAL REGULATORY PROTEIN GABR"/>
    <property type="match status" value="1"/>
</dbReference>
<dbReference type="Gene3D" id="3.40.640.10">
    <property type="entry name" value="Type I PLP-dependent aspartate aminotransferase-like (Major domain)"/>
    <property type="match status" value="1"/>
</dbReference>
<keyword evidence="8" id="KW-0808">Transferase</keyword>
<evidence type="ECO:0000313" key="8">
    <source>
        <dbReference type="EMBL" id="TXR57863.1"/>
    </source>
</evidence>
<reference evidence="8 9" key="1">
    <citation type="submission" date="2019-07" db="EMBL/GenBank/DDBJ databases">
        <title>Quadrisphaera sp. strain DD2A genome sequencing and assembly.</title>
        <authorList>
            <person name="Kim I."/>
        </authorList>
    </citation>
    <scope>NUCLEOTIDE SEQUENCE [LARGE SCALE GENOMIC DNA]</scope>
    <source>
        <strain evidence="8 9">DD2A</strain>
    </source>
</reference>
<feature type="domain" description="HTH gntR-type" evidence="7">
    <location>
        <begin position="83"/>
        <end position="151"/>
    </location>
</feature>
<name>A0A5C8ZL27_9ACTN</name>
<dbReference type="AlphaFoldDB" id="A0A5C8ZL27"/>
<dbReference type="InterPro" id="IPR000524">
    <property type="entry name" value="Tscrpt_reg_HTH_GntR"/>
</dbReference>
<dbReference type="Pfam" id="PF00155">
    <property type="entry name" value="Aminotran_1_2"/>
    <property type="match status" value="1"/>
</dbReference>
<dbReference type="SUPFAM" id="SSF46785">
    <property type="entry name" value="Winged helix' DNA-binding domain"/>
    <property type="match status" value="1"/>
</dbReference>
<keyword evidence="4" id="KW-0238">DNA-binding</keyword>
<dbReference type="SUPFAM" id="SSF53383">
    <property type="entry name" value="PLP-dependent transferases"/>
    <property type="match status" value="1"/>
</dbReference>
<dbReference type="CDD" id="cd00609">
    <property type="entry name" value="AAT_like"/>
    <property type="match status" value="1"/>
</dbReference>
<evidence type="ECO:0000256" key="4">
    <source>
        <dbReference type="ARBA" id="ARBA00023125"/>
    </source>
</evidence>
<evidence type="ECO:0000256" key="5">
    <source>
        <dbReference type="ARBA" id="ARBA00023163"/>
    </source>
</evidence>
<evidence type="ECO:0000259" key="7">
    <source>
        <dbReference type="PROSITE" id="PS50949"/>
    </source>
</evidence>
<keyword evidence="9" id="KW-1185">Reference proteome</keyword>
<dbReference type="GO" id="GO:0008483">
    <property type="term" value="F:transaminase activity"/>
    <property type="evidence" value="ECO:0007669"/>
    <property type="project" value="UniProtKB-KW"/>
</dbReference>
<gene>
    <name evidence="8" type="ORF">FMM08_01030</name>
</gene>
<evidence type="ECO:0000256" key="6">
    <source>
        <dbReference type="SAM" id="MobiDB-lite"/>
    </source>
</evidence>
<feature type="region of interest" description="Disordered" evidence="6">
    <location>
        <begin position="146"/>
        <end position="186"/>
    </location>
</feature>
<keyword evidence="3" id="KW-0805">Transcription regulation</keyword>
<dbReference type="CDD" id="cd07377">
    <property type="entry name" value="WHTH_GntR"/>
    <property type="match status" value="1"/>
</dbReference>
<dbReference type="GO" id="GO:0003700">
    <property type="term" value="F:DNA-binding transcription factor activity"/>
    <property type="evidence" value="ECO:0007669"/>
    <property type="project" value="InterPro"/>
</dbReference>
<evidence type="ECO:0000256" key="2">
    <source>
        <dbReference type="ARBA" id="ARBA00022898"/>
    </source>
</evidence>
<evidence type="ECO:0000256" key="1">
    <source>
        <dbReference type="ARBA" id="ARBA00005384"/>
    </source>
</evidence>
<dbReference type="PROSITE" id="PS50949">
    <property type="entry name" value="HTH_GNTR"/>
    <property type="match status" value="1"/>
</dbReference>
<dbReference type="InterPro" id="IPR015421">
    <property type="entry name" value="PyrdxlP-dep_Trfase_major"/>
</dbReference>
<dbReference type="EMBL" id="VKAC01000001">
    <property type="protein sequence ID" value="TXR57863.1"/>
    <property type="molecule type" value="Genomic_DNA"/>
</dbReference>
<comment type="similarity">
    <text evidence="1">In the C-terminal section; belongs to the class-I pyridoxal-phosphate-dependent aminotransferase family.</text>
</comment>
<dbReference type="InterPro" id="IPR036390">
    <property type="entry name" value="WH_DNA-bd_sf"/>
</dbReference>
<sequence>MKRVRSVTCSGSPGDGAGVALAVEVLTGADWLTSGLREQATAGGHQQSTPRLVAGDEQQPEEAGVRTPVELDLPLALHRGGAARLHGQLADALRTAVREHRLPPGAQVPATRRLAEQLGVSRATVTAAYEQLVGEGFLEARHGSGTRVSQHVGALPAPRAADLGPRRRAAQRPGAVDLRPGRPDTSRLADAAWRSAWREAALADVPDDEPPPAGLPALREQVAAHLRAARGVDADPADVVVTAGTGDGLALVVHALRGRRAPRSPQRRRDLRVVVEDPGYPSSARCLLRLDAELLPVDVDDDGLRVDRLPPRGPEPFDAVLLTPSHQYPWGGVLPLERRVALLARAREAGAVVVEDDYDGEFRYGAAPLPALASLAPDLVVHLGTFSKVLSPWLRAGYLLAPPALREALAEVREDLGAPVSGVLQRALAGHLAGGGLRRHVARVRRDHAHRRDLLRQMLAEHPHLRARGAAAGLHVVVELPAGTDSAAVVAAVEAQGHLLADLAAYAVARTDLPPAVVLGYGAATVAELRGAVTALARAVPADGGCDAHLLDRRAEEG</sequence>
<proteinExistence type="inferred from homology"/>
<dbReference type="InterPro" id="IPR004839">
    <property type="entry name" value="Aminotransferase_I/II_large"/>
</dbReference>
<dbReference type="OrthoDB" id="594134at2"/>
<comment type="caution">
    <text evidence="8">The sequence shown here is derived from an EMBL/GenBank/DDBJ whole genome shotgun (WGS) entry which is preliminary data.</text>
</comment>
<dbReference type="InterPro" id="IPR015424">
    <property type="entry name" value="PyrdxlP-dep_Trfase"/>
</dbReference>
<keyword evidence="8" id="KW-0032">Aminotransferase</keyword>
<protein>
    <submittedName>
        <fullName evidence="8">PLP-dependent aminotransferase family protein</fullName>
    </submittedName>
</protein>
<dbReference type="Pfam" id="PF00392">
    <property type="entry name" value="GntR"/>
    <property type="match status" value="1"/>
</dbReference>
<dbReference type="SMART" id="SM00345">
    <property type="entry name" value="HTH_GNTR"/>
    <property type="match status" value="1"/>
</dbReference>
<keyword evidence="5" id="KW-0804">Transcription</keyword>
<evidence type="ECO:0000256" key="3">
    <source>
        <dbReference type="ARBA" id="ARBA00023015"/>
    </source>
</evidence>